<comment type="subcellular location">
    <subcellularLocation>
        <location evidence="1">Cell membrane</location>
        <topology evidence="1">Multi-pass membrane protein</topology>
    </subcellularLocation>
</comment>
<evidence type="ECO:0000256" key="3">
    <source>
        <dbReference type="ARBA" id="ARBA00022500"/>
    </source>
</evidence>
<dbReference type="SMART" id="SM00283">
    <property type="entry name" value="MA"/>
    <property type="match status" value="1"/>
</dbReference>
<feature type="region of interest" description="Disordered" evidence="10">
    <location>
        <begin position="376"/>
        <end position="400"/>
    </location>
</feature>
<evidence type="ECO:0000256" key="7">
    <source>
        <dbReference type="ARBA" id="ARBA00023224"/>
    </source>
</evidence>
<evidence type="ECO:0000313" key="15">
    <source>
        <dbReference type="Proteomes" id="UP000182584"/>
    </source>
</evidence>
<evidence type="ECO:0000256" key="2">
    <source>
        <dbReference type="ARBA" id="ARBA00022475"/>
    </source>
</evidence>
<evidence type="ECO:0000256" key="8">
    <source>
        <dbReference type="ARBA" id="ARBA00029447"/>
    </source>
</evidence>
<dbReference type="SUPFAM" id="SSF58104">
    <property type="entry name" value="Methyl-accepting chemotaxis protein (MCP) signaling domain"/>
    <property type="match status" value="1"/>
</dbReference>
<feature type="domain" description="Methyl-accepting transducer" evidence="12">
    <location>
        <begin position="375"/>
        <end position="639"/>
    </location>
</feature>
<dbReference type="Pfam" id="PF00672">
    <property type="entry name" value="HAMP"/>
    <property type="match status" value="1"/>
</dbReference>
<reference evidence="14 15" key="1">
    <citation type="submission" date="2016-10" db="EMBL/GenBank/DDBJ databases">
        <authorList>
            <person name="de Groot N.N."/>
        </authorList>
    </citation>
    <scope>NUCLEOTIDE SEQUENCE [LARGE SCALE GENOMIC DNA]</scope>
    <source>
        <strain evidence="14 15">AR40</strain>
    </source>
</reference>
<keyword evidence="2" id="KW-1003">Cell membrane</keyword>
<dbReference type="CDD" id="cd12912">
    <property type="entry name" value="PDC2_MCP_like"/>
    <property type="match status" value="1"/>
</dbReference>
<accession>A0A1H9LX92</accession>
<evidence type="ECO:0000256" key="5">
    <source>
        <dbReference type="ARBA" id="ARBA00022989"/>
    </source>
</evidence>
<evidence type="ECO:0000259" key="13">
    <source>
        <dbReference type="PROSITE" id="PS50885"/>
    </source>
</evidence>
<keyword evidence="7 9" id="KW-0807">Transducer</keyword>
<dbReference type="InterPro" id="IPR029151">
    <property type="entry name" value="Sensor-like_sf"/>
</dbReference>
<sequence length="675" mass="72490">MSEEIKKDTSNTRLKKSVSKSLMLVLLPITAIAIMFIILFLSSQAQLTITKLAKSDLQDETSTNAWKIANDMTTITSALNAYARGIESIDFESLDQMQDYLATSVGVWDDAAYGVYVGFEDDTYVFGDATITHDSSWHPTERGWYKDGLGKTTPFDGEPYIDTGVGGLCVTISRELTSASGKQGVIAIDVYLDALVEEISSLTPLETGRSSLLTGDYIVYYSNTDYNGQKVSDTGDSYLQELLSYAESGSSDVISLERYGINNYVYCKPVEGTNWILFSSVAEDDVMADFNKFRTICYVLMIATILVIAGVVMFAINKIISKPVKNLASQIVEISHGNFTVTLPKGKGDEIGLIQDEMSTYVSTMRDTISQIQNTSKELGEEAELSREASGKLNSQAREQSVSMGQIRETMDGMSQAVSELATNATELAQAIGELTEKGKAANNIMNSLVSTADTGQSDMKSVESNMSHIKDSMADMNDVVTSVDESAQQITKIVEMITNISDQTNLLSLNASIEAARAGEAGRGFAVVASEIAKLASESGDATKEIEKIISDITGQISSLSEKSHANMNAIEESSEAVSTAGNTFASIVDELGRTGQTMSEMLNMMNNVDGIATSVAAISEEQSASSEEVTATTETLAESAQAVSEESEGVDKSAVTVSQSATSISNALSVFRI</sequence>
<evidence type="ECO:0000256" key="6">
    <source>
        <dbReference type="ARBA" id="ARBA00023136"/>
    </source>
</evidence>
<comment type="similarity">
    <text evidence="8">Belongs to the methyl-accepting chemotaxis (MCP) protein family.</text>
</comment>
<dbReference type="OrthoDB" id="9760371at2"/>
<dbReference type="GO" id="GO:0006935">
    <property type="term" value="P:chemotaxis"/>
    <property type="evidence" value="ECO:0007669"/>
    <property type="project" value="UniProtKB-KW"/>
</dbReference>
<keyword evidence="6 11" id="KW-0472">Membrane</keyword>
<dbReference type="PANTHER" id="PTHR32089">
    <property type="entry name" value="METHYL-ACCEPTING CHEMOTAXIS PROTEIN MCPB"/>
    <property type="match status" value="1"/>
</dbReference>
<keyword evidence="5 11" id="KW-1133">Transmembrane helix</keyword>
<dbReference type="Pfam" id="PF02743">
    <property type="entry name" value="dCache_1"/>
    <property type="match status" value="1"/>
</dbReference>
<dbReference type="CDD" id="cd18773">
    <property type="entry name" value="PDC1_HK_sensor"/>
    <property type="match status" value="1"/>
</dbReference>
<dbReference type="PROSITE" id="PS50111">
    <property type="entry name" value="CHEMOTAXIS_TRANSDUC_2"/>
    <property type="match status" value="1"/>
</dbReference>
<dbReference type="SMART" id="SM00304">
    <property type="entry name" value="HAMP"/>
    <property type="match status" value="1"/>
</dbReference>
<feature type="transmembrane region" description="Helical" evidence="11">
    <location>
        <begin position="298"/>
        <end position="316"/>
    </location>
</feature>
<feature type="transmembrane region" description="Helical" evidence="11">
    <location>
        <begin position="21"/>
        <end position="41"/>
    </location>
</feature>
<dbReference type="InterPro" id="IPR004089">
    <property type="entry name" value="MCPsignal_dom"/>
</dbReference>
<dbReference type="Gene3D" id="1.10.287.950">
    <property type="entry name" value="Methyl-accepting chemotaxis protein"/>
    <property type="match status" value="1"/>
</dbReference>
<feature type="compositionally biased region" description="Basic and acidic residues" evidence="10">
    <location>
        <begin position="378"/>
        <end position="390"/>
    </location>
</feature>
<evidence type="ECO:0000256" key="9">
    <source>
        <dbReference type="PROSITE-ProRule" id="PRU00284"/>
    </source>
</evidence>
<dbReference type="AlphaFoldDB" id="A0A1H9LX92"/>
<dbReference type="eggNOG" id="COG0840">
    <property type="taxonomic scope" value="Bacteria"/>
</dbReference>
<evidence type="ECO:0000256" key="10">
    <source>
        <dbReference type="SAM" id="MobiDB-lite"/>
    </source>
</evidence>
<evidence type="ECO:0000256" key="11">
    <source>
        <dbReference type="SAM" id="Phobius"/>
    </source>
</evidence>
<evidence type="ECO:0000313" key="14">
    <source>
        <dbReference type="EMBL" id="SER16044.1"/>
    </source>
</evidence>
<keyword evidence="3" id="KW-0145">Chemotaxis</keyword>
<dbReference type="InterPro" id="IPR033479">
    <property type="entry name" value="dCache_1"/>
</dbReference>
<dbReference type="RefSeq" id="WP_074754114.1">
    <property type="nucleotide sequence ID" value="NZ_FOGJ01000002.1"/>
</dbReference>
<dbReference type="CDD" id="cd06225">
    <property type="entry name" value="HAMP"/>
    <property type="match status" value="1"/>
</dbReference>
<dbReference type="SUPFAM" id="SSF103190">
    <property type="entry name" value="Sensory domain-like"/>
    <property type="match status" value="1"/>
</dbReference>
<organism evidence="14 15">
    <name type="scientific">Butyrivibrio fibrisolvens</name>
    <dbReference type="NCBI Taxonomy" id="831"/>
    <lineage>
        <taxon>Bacteria</taxon>
        <taxon>Bacillati</taxon>
        <taxon>Bacillota</taxon>
        <taxon>Clostridia</taxon>
        <taxon>Lachnospirales</taxon>
        <taxon>Lachnospiraceae</taxon>
        <taxon>Butyrivibrio</taxon>
    </lineage>
</organism>
<protein>
    <submittedName>
        <fullName evidence="14">Methyl-accepting chemotaxis protein</fullName>
    </submittedName>
</protein>
<dbReference type="EMBL" id="FOGJ01000002">
    <property type="protein sequence ID" value="SER16044.1"/>
    <property type="molecule type" value="Genomic_DNA"/>
</dbReference>
<keyword evidence="4 11" id="KW-0812">Transmembrane</keyword>
<dbReference type="GO" id="GO:0005886">
    <property type="term" value="C:plasma membrane"/>
    <property type="evidence" value="ECO:0007669"/>
    <property type="project" value="UniProtKB-SubCell"/>
</dbReference>
<name>A0A1H9LX92_BUTFI</name>
<dbReference type="Pfam" id="PF00015">
    <property type="entry name" value="MCPsignal"/>
    <property type="match status" value="1"/>
</dbReference>
<dbReference type="GO" id="GO:0007165">
    <property type="term" value="P:signal transduction"/>
    <property type="evidence" value="ECO:0007669"/>
    <property type="project" value="UniProtKB-KW"/>
</dbReference>
<evidence type="ECO:0000256" key="1">
    <source>
        <dbReference type="ARBA" id="ARBA00004651"/>
    </source>
</evidence>
<dbReference type="Proteomes" id="UP000182584">
    <property type="component" value="Unassembled WGS sequence"/>
</dbReference>
<feature type="domain" description="HAMP" evidence="13">
    <location>
        <begin position="318"/>
        <end position="370"/>
    </location>
</feature>
<dbReference type="InterPro" id="IPR003660">
    <property type="entry name" value="HAMP_dom"/>
</dbReference>
<dbReference type="Gene3D" id="3.30.450.20">
    <property type="entry name" value="PAS domain"/>
    <property type="match status" value="2"/>
</dbReference>
<evidence type="ECO:0000259" key="12">
    <source>
        <dbReference type="PROSITE" id="PS50111"/>
    </source>
</evidence>
<dbReference type="PANTHER" id="PTHR32089:SF112">
    <property type="entry name" value="LYSOZYME-LIKE PROTEIN-RELATED"/>
    <property type="match status" value="1"/>
</dbReference>
<dbReference type="PROSITE" id="PS50885">
    <property type="entry name" value="HAMP"/>
    <property type="match status" value="1"/>
</dbReference>
<evidence type="ECO:0000256" key="4">
    <source>
        <dbReference type="ARBA" id="ARBA00022692"/>
    </source>
</evidence>
<proteinExistence type="inferred from homology"/>
<gene>
    <name evidence="14" type="ORF">SAMN04487884_102225</name>
</gene>